<name>A0ABR1W7B0_9PEZI</name>
<evidence type="ECO:0000313" key="3">
    <source>
        <dbReference type="EMBL" id="KAK8079367.1"/>
    </source>
</evidence>
<dbReference type="EMBL" id="JAQQWN010000006">
    <property type="protein sequence ID" value="KAK8079367.1"/>
    <property type="molecule type" value="Genomic_DNA"/>
</dbReference>
<comment type="similarity">
    <text evidence="1">Belongs to the short-chain dehydrogenases/reductases (SDR) family.</text>
</comment>
<dbReference type="PANTHER" id="PTHR24320">
    <property type="entry name" value="RETINOL DEHYDROGENASE"/>
    <property type="match status" value="1"/>
</dbReference>
<dbReference type="Proteomes" id="UP001433268">
    <property type="component" value="Unassembled WGS sequence"/>
</dbReference>
<evidence type="ECO:0000313" key="4">
    <source>
        <dbReference type="Proteomes" id="UP001433268"/>
    </source>
</evidence>
<dbReference type="InterPro" id="IPR036291">
    <property type="entry name" value="NAD(P)-bd_dom_sf"/>
</dbReference>
<dbReference type="RefSeq" id="XP_066666842.1">
    <property type="nucleotide sequence ID" value="XM_066811500.1"/>
</dbReference>
<dbReference type="PANTHER" id="PTHR24320:SF33">
    <property type="entry name" value="OXIDOREDUCTASE BLI-4, MITOCHONDRIAL-RELATED"/>
    <property type="match status" value="1"/>
</dbReference>
<dbReference type="PRINTS" id="PR00081">
    <property type="entry name" value="GDHRDH"/>
</dbReference>
<evidence type="ECO:0000256" key="2">
    <source>
        <dbReference type="ARBA" id="ARBA00023002"/>
    </source>
</evidence>
<gene>
    <name evidence="3" type="ORF">PG997_007185</name>
</gene>
<organism evidence="3 4">
    <name type="scientific">Apiospora hydei</name>
    <dbReference type="NCBI Taxonomy" id="1337664"/>
    <lineage>
        <taxon>Eukaryota</taxon>
        <taxon>Fungi</taxon>
        <taxon>Dikarya</taxon>
        <taxon>Ascomycota</taxon>
        <taxon>Pezizomycotina</taxon>
        <taxon>Sordariomycetes</taxon>
        <taxon>Xylariomycetidae</taxon>
        <taxon>Amphisphaeriales</taxon>
        <taxon>Apiosporaceae</taxon>
        <taxon>Apiospora</taxon>
    </lineage>
</organism>
<protein>
    <submittedName>
        <fullName evidence="3">Oxidoreductase bli-4</fullName>
    </submittedName>
</protein>
<keyword evidence="2" id="KW-0560">Oxidoreductase</keyword>
<accession>A0ABR1W7B0</accession>
<comment type="caution">
    <text evidence="3">The sequence shown here is derived from an EMBL/GenBank/DDBJ whole genome shotgun (WGS) entry which is preliminary data.</text>
</comment>
<dbReference type="Pfam" id="PF00106">
    <property type="entry name" value="adh_short"/>
    <property type="match status" value="1"/>
</dbReference>
<dbReference type="InterPro" id="IPR002347">
    <property type="entry name" value="SDR_fam"/>
</dbReference>
<proteinExistence type="inferred from homology"/>
<dbReference type="SUPFAM" id="SSF51735">
    <property type="entry name" value="NAD(P)-binding Rossmann-fold domains"/>
    <property type="match status" value="1"/>
</dbReference>
<evidence type="ECO:0000256" key="1">
    <source>
        <dbReference type="ARBA" id="ARBA00006484"/>
    </source>
</evidence>
<keyword evidence="4" id="KW-1185">Reference proteome</keyword>
<dbReference type="Gene3D" id="3.40.50.720">
    <property type="entry name" value="NAD(P)-binding Rossmann-like Domain"/>
    <property type="match status" value="1"/>
</dbReference>
<reference evidence="3 4" key="1">
    <citation type="submission" date="2023-01" db="EMBL/GenBank/DDBJ databases">
        <title>Analysis of 21 Apiospora genomes using comparative genomics revels a genus with tremendous synthesis potential of carbohydrate active enzymes and secondary metabolites.</title>
        <authorList>
            <person name="Sorensen T."/>
        </authorList>
    </citation>
    <scope>NUCLEOTIDE SEQUENCE [LARGE SCALE GENOMIC DNA]</scope>
    <source>
        <strain evidence="3 4">CBS 114990</strain>
    </source>
</reference>
<sequence length="337" mass="36712">MDTIKNTIGENFGGMAQGLSTHQFKLSDVPDLSGKVAVVTGGSEGIGYGSIHTLLDHNISKIYILSISEEVAKGARASIAKDLGEEAVNKTKWYQCDLADWKHVKELAEEIEKDTDRIDILINNAGRGIMTHELTDYGVDRHMAVNHMGHAVLTSTLLPLLKKTAEQGGDTVRIVNLASNAHQGAPKDTKFESLEELNQDLGPNPLYGRSKLAAILYARYFTRKVTEAGHPNLIMNAVHPGLVSTKQSTQDIHEPFPILGYGVSTVMEPFKKTQFEGCVSSMFAATKTDKGGQYICPPAVPEEGSPLAQDDALADRLMELTRKTVLEKTKTTVDVSH</sequence>
<dbReference type="GeneID" id="92044560"/>